<keyword evidence="1" id="KW-0472">Membrane</keyword>
<name>A0A1G8ZTH1_9EURY</name>
<feature type="transmembrane region" description="Helical" evidence="1">
    <location>
        <begin position="7"/>
        <end position="37"/>
    </location>
</feature>
<evidence type="ECO:0000256" key="1">
    <source>
        <dbReference type="SAM" id="Phobius"/>
    </source>
</evidence>
<keyword evidence="1" id="KW-0812">Transmembrane</keyword>
<accession>A0A1G8ZTH1</accession>
<dbReference type="EMBL" id="FNFT01000005">
    <property type="protein sequence ID" value="SDK18416.1"/>
    <property type="molecule type" value="Genomic_DNA"/>
</dbReference>
<evidence type="ECO:0000313" key="3">
    <source>
        <dbReference type="Proteomes" id="UP000326500"/>
    </source>
</evidence>
<dbReference type="Proteomes" id="UP000326500">
    <property type="component" value="Unassembled WGS sequence"/>
</dbReference>
<reference evidence="2 3" key="1">
    <citation type="submission" date="2016-10" db="EMBL/GenBank/DDBJ databases">
        <authorList>
            <person name="Varghese N."/>
            <person name="Submissions S."/>
        </authorList>
    </citation>
    <scope>NUCLEOTIDE SEQUENCE [LARGE SCALE GENOMIC DNA]</scope>
    <source>
        <strain evidence="2 3">DSM 2373</strain>
    </source>
</reference>
<dbReference type="STRING" id="2200.GCA_001571405_01578"/>
<gene>
    <name evidence="2" type="ORF">SAMN04488571_1058</name>
</gene>
<evidence type="ECO:0000313" key="2">
    <source>
        <dbReference type="EMBL" id="SDK18416.1"/>
    </source>
</evidence>
<proteinExistence type="predicted"/>
<feature type="transmembrane region" description="Helical" evidence="1">
    <location>
        <begin position="49"/>
        <end position="82"/>
    </location>
</feature>
<protein>
    <submittedName>
        <fullName evidence="2">Uncharacterized protein</fullName>
    </submittedName>
</protein>
<keyword evidence="1" id="KW-1133">Transmembrane helix</keyword>
<keyword evidence="3" id="KW-1185">Reference proteome</keyword>
<dbReference type="AlphaFoldDB" id="A0A1G8ZTH1"/>
<sequence length="97" mass="10053">MEYDRRFLLLCAGEVLVVAVGNIAAALVLQVIVLAAFLEDRRGYPVFAAAAAVFAALIAASGTVYLPLIALAAALGCGYLALALRDYRLVRRAGGGA</sequence>
<organism evidence="2 3">
    <name type="scientific">Methanoculleus thermophilus</name>
    <dbReference type="NCBI Taxonomy" id="2200"/>
    <lineage>
        <taxon>Archaea</taxon>
        <taxon>Methanobacteriati</taxon>
        <taxon>Methanobacteriota</taxon>
        <taxon>Stenosarchaea group</taxon>
        <taxon>Methanomicrobia</taxon>
        <taxon>Methanomicrobiales</taxon>
        <taxon>Methanomicrobiaceae</taxon>
        <taxon>Methanoculleus</taxon>
    </lineage>
</organism>
<dbReference type="RefSeq" id="WP_066957769.1">
    <property type="nucleotide sequence ID" value="NZ_BCNX01000008.1"/>
</dbReference>